<dbReference type="PIRSF" id="PIRSF000429">
    <property type="entry name" value="Ac-CoA_Ac_transf"/>
    <property type="match status" value="1"/>
</dbReference>
<dbReference type="EMBL" id="VNIQ01000003">
    <property type="protein sequence ID" value="TYQ04768.1"/>
    <property type="molecule type" value="Genomic_DNA"/>
</dbReference>
<comment type="caution">
    <text evidence="2">The sequence shown here is derived from an EMBL/GenBank/DDBJ whole genome shotgun (WGS) entry which is preliminary data.</text>
</comment>
<dbReference type="InterPro" id="IPR016039">
    <property type="entry name" value="Thiolase-like"/>
</dbReference>
<dbReference type="SUPFAM" id="SSF53901">
    <property type="entry name" value="Thiolase-like"/>
    <property type="match status" value="2"/>
</dbReference>
<evidence type="ECO:0000259" key="1">
    <source>
        <dbReference type="Pfam" id="PF22691"/>
    </source>
</evidence>
<dbReference type="Pfam" id="PF22691">
    <property type="entry name" value="Thiolase_C_1"/>
    <property type="match status" value="1"/>
</dbReference>
<sequence>MWELRDKVAIAGIGYTELTRRSPRTLASLTLEAVDTAIADAGLTRKDIDGLATTPTMPVYGGDKGTVDGIDVVTPGFLGQALHIQDQLTWMGNTTPMVTHAAIDAVNALAAGACSHVILYRALHMPVGRYSNFTSAYASGRDQYFAPYGFSMPAAWASTVFRRFLDLRGGSRESLANFAVDNRANAHKNPHAFFRDKTLTHEQYLSSRMIADPITMLDCDIPVDGAVAMVLTRADRARDLKNPPALVSGYAAGTHVGATGVPMNLEDILAGCAQTGERLWASTGLTATDIDVAQLYDGFSVFTHTWLEGLGLVPSGEALRFIDDGNARLDGTLPVNTGGGCLAEGRLHGMTQLTEAAYQVTDRGGERQVPGASRSIVTVSNGLAGSTAFVISRES</sequence>
<dbReference type="CDD" id="cd00829">
    <property type="entry name" value="SCP-x_thiolase"/>
    <property type="match status" value="1"/>
</dbReference>
<evidence type="ECO:0000313" key="2">
    <source>
        <dbReference type="EMBL" id="TYQ04768.1"/>
    </source>
</evidence>
<dbReference type="InterPro" id="IPR002155">
    <property type="entry name" value="Thiolase"/>
</dbReference>
<dbReference type="InterPro" id="IPR055140">
    <property type="entry name" value="Thiolase_C_2"/>
</dbReference>
<proteinExistence type="predicted"/>
<dbReference type="AlphaFoldDB" id="A0A652YQC3"/>
<dbReference type="PANTHER" id="PTHR42870">
    <property type="entry name" value="ACETYL-COA C-ACETYLTRANSFERASE"/>
    <property type="match status" value="1"/>
</dbReference>
<feature type="domain" description="Thiolase C-terminal" evidence="1">
    <location>
        <begin position="270"/>
        <end position="390"/>
    </location>
</feature>
<gene>
    <name evidence="2" type="ORF">FNL38_103118</name>
</gene>
<dbReference type="PANTHER" id="PTHR42870:SF1">
    <property type="entry name" value="NON-SPECIFIC LIPID-TRANSFER PROTEIN-LIKE 2"/>
    <property type="match status" value="1"/>
</dbReference>
<organism evidence="2">
    <name type="scientific">Nocardia globerula</name>
    <dbReference type="NCBI Taxonomy" id="1818"/>
    <lineage>
        <taxon>Bacteria</taxon>
        <taxon>Bacillati</taxon>
        <taxon>Actinomycetota</taxon>
        <taxon>Actinomycetes</taxon>
        <taxon>Mycobacteriales</taxon>
        <taxon>Nocardiaceae</taxon>
        <taxon>Nocardia</taxon>
    </lineage>
</organism>
<dbReference type="GO" id="GO:0016747">
    <property type="term" value="F:acyltransferase activity, transferring groups other than amino-acyl groups"/>
    <property type="evidence" value="ECO:0007669"/>
    <property type="project" value="InterPro"/>
</dbReference>
<dbReference type="Gene3D" id="3.40.47.10">
    <property type="match status" value="1"/>
</dbReference>
<reference evidence="2" key="1">
    <citation type="submission" date="2019-07" db="EMBL/GenBank/DDBJ databases">
        <title>Genomic Encyclopedia of Type Strains, Phase IV (KMG-IV): sequencing the most valuable type-strain genomes for metagenomic binning, comparative biology and taxonomic classification.</title>
        <authorList>
            <person name="Goeker M."/>
        </authorList>
    </citation>
    <scope>NUCLEOTIDE SEQUENCE</scope>
    <source>
        <strain evidence="2">DSM 44596</strain>
    </source>
</reference>
<keyword evidence="2" id="KW-0808">Transferase</keyword>
<name>A0A652YQC3_NOCGL</name>
<protein>
    <submittedName>
        <fullName evidence="2">Acetyl-CoA acetyltransferase</fullName>
    </submittedName>
</protein>
<accession>A0A652YQC3</accession>